<evidence type="ECO:0000256" key="10">
    <source>
        <dbReference type="ARBA" id="ARBA00022975"/>
    </source>
</evidence>
<dbReference type="InterPro" id="IPR002195">
    <property type="entry name" value="Dihydroorotase_CS"/>
</dbReference>
<dbReference type="InterPro" id="IPR036914">
    <property type="entry name" value="MGS-like_dom_sf"/>
</dbReference>
<dbReference type="GO" id="GO:0005524">
    <property type="term" value="F:ATP binding"/>
    <property type="evidence" value="ECO:0007669"/>
    <property type="project" value="UniProtKB-UniRule"/>
</dbReference>
<dbReference type="InterPro" id="IPR005480">
    <property type="entry name" value="CPSase_lsu_oligo"/>
</dbReference>
<dbReference type="Gene3D" id="3.30.470.20">
    <property type="entry name" value="ATP-grasp fold, B domain"/>
    <property type="match status" value="1"/>
</dbReference>
<dbReference type="UniPathway" id="UPA00070">
    <property type="reaction ID" value="UER00116"/>
</dbReference>
<dbReference type="InterPro" id="IPR011059">
    <property type="entry name" value="Metal-dep_hydrolase_composite"/>
</dbReference>
<dbReference type="PROSITE" id="PS51855">
    <property type="entry name" value="MGS"/>
    <property type="match status" value="1"/>
</dbReference>
<dbReference type="PRINTS" id="PR00101">
    <property type="entry name" value="ATCASE"/>
</dbReference>
<dbReference type="GO" id="GO:0006228">
    <property type="term" value="P:UTP biosynthetic process"/>
    <property type="evidence" value="ECO:0007669"/>
    <property type="project" value="TreeGrafter"/>
</dbReference>
<dbReference type="InterPro" id="IPR032466">
    <property type="entry name" value="Metal_Hydrolase"/>
</dbReference>
<proteinExistence type="inferred from homology"/>
<evidence type="ECO:0000259" key="17">
    <source>
        <dbReference type="PROSITE" id="PS51855"/>
    </source>
</evidence>
<dbReference type="PANTHER" id="PTHR11405:SF5">
    <property type="entry name" value="CAD PROTEIN"/>
    <property type="match status" value="1"/>
</dbReference>
<dbReference type="PROSITE" id="PS00097">
    <property type="entry name" value="CARBAMOYLTRANSFERASE"/>
    <property type="match status" value="1"/>
</dbReference>
<evidence type="ECO:0000256" key="11">
    <source>
        <dbReference type="ARBA" id="ARBA00047359"/>
    </source>
</evidence>
<keyword evidence="4" id="KW-0808">Transferase</keyword>
<protein>
    <recommendedName>
        <fullName evidence="20">Aspartate carbamoyltransferase</fullName>
    </recommendedName>
</protein>
<keyword evidence="7 14" id="KW-0547">Nucleotide-binding</keyword>
<dbReference type="EMBL" id="CAJNOR010005452">
    <property type="protein sequence ID" value="CAF1563047.1"/>
    <property type="molecule type" value="Genomic_DNA"/>
</dbReference>
<dbReference type="GO" id="GO:0004087">
    <property type="term" value="F:carbamoyl-phosphate synthase (ammonia) activity"/>
    <property type="evidence" value="ECO:0007669"/>
    <property type="project" value="UniProtKB-EC"/>
</dbReference>
<keyword evidence="3" id="KW-0436">Ligase</keyword>
<evidence type="ECO:0000256" key="13">
    <source>
        <dbReference type="ARBA" id="ARBA00048859"/>
    </source>
</evidence>
<evidence type="ECO:0000256" key="9">
    <source>
        <dbReference type="ARBA" id="ARBA00022840"/>
    </source>
</evidence>
<comment type="cofactor">
    <cofactor evidence="1">
        <name>Zn(2+)</name>
        <dbReference type="ChEBI" id="CHEBI:29105"/>
    </cofactor>
</comment>
<dbReference type="PROSITE" id="PS00866">
    <property type="entry name" value="CPSASE_1"/>
    <property type="match status" value="1"/>
</dbReference>
<organism evidence="18 19">
    <name type="scientific">Adineta ricciae</name>
    <name type="common">Rotifer</name>
    <dbReference type="NCBI Taxonomy" id="249248"/>
    <lineage>
        <taxon>Eukaryota</taxon>
        <taxon>Metazoa</taxon>
        <taxon>Spiralia</taxon>
        <taxon>Gnathifera</taxon>
        <taxon>Rotifera</taxon>
        <taxon>Eurotatoria</taxon>
        <taxon>Bdelloidea</taxon>
        <taxon>Adinetida</taxon>
        <taxon>Adinetidae</taxon>
        <taxon>Adineta</taxon>
    </lineage>
</organism>
<dbReference type="InterPro" id="IPR005479">
    <property type="entry name" value="CPAse_ATP-bd"/>
</dbReference>
<dbReference type="GO" id="GO:0044205">
    <property type="term" value="P:'de novo' UMP biosynthetic process"/>
    <property type="evidence" value="ECO:0007669"/>
    <property type="project" value="UniProtKB-UniPathway"/>
</dbReference>
<dbReference type="SMART" id="SM00851">
    <property type="entry name" value="MGS"/>
    <property type="match status" value="1"/>
</dbReference>
<sequence length="1331" mass="148392">QIGIYCGSTELEVRASRERFQIRPFIKQIDTVSGEWPAQTNYLYLTYHASSDDVEPSNTEATPILVLGSGVYRIGSSVEFDWCAVGCLKELRRLGYYTLMLNCNPETVSTDYDMSDRLFFEEISFESVLDVYNFEKPHGIILSMGGQLPNNIAMDLHRQSHVNVLGTLPESIDTAENRFKFSRLLDEMNIRQPKWKELSNFNSASAFCDSVGYPCLVRPSYVLSGAAMRIVFNAKDLKAYLSEHGLSKEYPVVISKFILDAKELDIDAVASNGEVVRMAISEHVENAGVHSGDATLVTPPQDLNEDTIEKIRGVCFSVAKALQISGPFNLQLIAKDNELKVIECNVRVSRSFPFISKTFDHDFIAVATQILVGLEPEPIDNVLFLETERVGVKVPQFSFSRLSGADVLLGVEMMSTGEVACFGVDRFDAYLKALISTGYRIPKKNILLSIGSYKAKQELLQAILTLKQLGYELYASIGTADFYEANGIEVHPIDWKYEQTEVNSNGLENGNGQLDSPTAENNPQTSIADYLANGAFDLVINIPMRSAGLFRASSFVTQGYRCRRLATDYSVPLMTDVKCVKLFVEALRRSSRHGTGIDMCIDCISTTTLIRLPGLIDCHVHLREPGDEHKEDIVSGTASALAGGITMVLAMPNTKPAVTNASVLEMTEKLYEKKALCDYGLYLGASVDNAAAIANIAYRSVGLKMYLNTTFGDLKLDSMEAWMKHFQTWPQNIPIVAHAEGQTVASVLCLAEIYSRSVHIAHVARRDEILLIRAAKAKGLPVTCEVTPHHLFLHRDNTNYILKAYDNNEGFCHVKPELQTIDDCQALWDNMDIIDCIATDHAPHTREEKAKKDNPPPGFSGLQTVLPLMLTAVNDGKLTIEQLIEKMYTNPKRIFNLPDQGNDTFVEVDMERKWIIDEQTLLSKSGWTPFIGMQMRGAVHRVVLRGEVVFVDGQVLAEQGSGKNLTSLRGEKNQIKRVKTPQNLPLDIKRSPVHTSQARQRYVSEPSAPEKSEPIPRFGAGLAKQHLLSVLQFNRAQCREIFTLAHQYRNCHLHHRQIEPVLTGKILSHMFFEPSTRTQCSFTGAMLRLGGKVIPFDSHLSSVQKGESLEDSVRMLMSYADVIVIRHPEVGAVQRAANISRVPVINAGDGIGEHPTQALLDVFTIREEIGTFNGLTITMVGDLKHGRTVHSLAKLLTMYRDKSISLRYVSPPSLAMPTDVTDCVAAAGISQKTHKTLEEILPDTDVLYMTRIQKERFSSDEEYKKACGLYKITPQLMRNAKKHGKMIVMHPLPRLDEISTAFDSDPRAAYFRQAENGLYIRMALLTIILSK</sequence>
<dbReference type="GO" id="GO:0004151">
    <property type="term" value="F:dihydroorotase activity"/>
    <property type="evidence" value="ECO:0007669"/>
    <property type="project" value="TreeGrafter"/>
</dbReference>
<dbReference type="PROSITE" id="PS50975">
    <property type="entry name" value="ATP_GRASP"/>
    <property type="match status" value="1"/>
</dbReference>
<dbReference type="InterPro" id="IPR011761">
    <property type="entry name" value="ATP-grasp"/>
</dbReference>
<evidence type="ECO:0000256" key="8">
    <source>
        <dbReference type="ARBA" id="ARBA00022801"/>
    </source>
</evidence>
<evidence type="ECO:0000256" key="6">
    <source>
        <dbReference type="ARBA" id="ARBA00022737"/>
    </source>
</evidence>
<evidence type="ECO:0000256" key="5">
    <source>
        <dbReference type="ARBA" id="ARBA00022723"/>
    </source>
</evidence>
<dbReference type="InterPro" id="IPR036901">
    <property type="entry name" value="Asp/Orn_carbamoylTrfase_sf"/>
</dbReference>
<dbReference type="InterPro" id="IPR005483">
    <property type="entry name" value="CPSase_dom"/>
</dbReference>
<dbReference type="Gene3D" id="1.10.1030.10">
    <property type="entry name" value="Carbamoyl-phosphate synthetase, large subunit oligomerisation domain"/>
    <property type="match status" value="1"/>
</dbReference>
<feature type="non-terminal residue" evidence="18">
    <location>
        <position position="1"/>
    </location>
</feature>
<evidence type="ECO:0000256" key="12">
    <source>
        <dbReference type="ARBA" id="ARBA00048816"/>
    </source>
</evidence>
<evidence type="ECO:0000256" key="14">
    <source>
        <dbReference type="PROSITE-ProRule" id="PRU00409"/>
    </source>
</evidence>
<evidence type="ECO:0000256" key="15">
    <source>
        <dbReference type="SAM" id="MobiDB-lite"/>
    </source>
</evidence>
<dbReference type="InterPro" id="IPR006680">
    <property type="entry name" value="Amidohydro-rel"/>
</dbReference>
<dbReference type="NCBIfam" id="TIGR00670">
    <property type="entry name" value="asp_carb_tr"/>
    <property type="match status" value="1"/>
</dbReference>
<dbReference type="Pfam" id="PF02142">
    <property type="entry name" value="MGS"/>
    <property type="match status" value="1"/>
</dbReference>
<feature type="region of interest" description="Disordered" evidence="15">
    <location>
        <begin position="993"/>
        <end position="1015"/>
    </location>
</feature>
<dbReference type="Gene3D" id="3.40.50.20">
    <property type="match status" value="1"/>
</dbReference>
<keyword evidence="10" id="KW-0665">Pyrimidine biosynthesis</keyword>
<evidence type="ECO:0000256" key="1">
    <source>
        <dbReference type="ARBA" id="ARBA00001947"/>
    </source>
</evidence>
<dbReference type="Pfam" id="PF02729">
    <property type="entry name" value="OTCace_N"/>
    <property type="match status" value="1"/>
</dbReference>
<evidence type="ECO:0000256" key="7">
    <source>
        <dbReference type="ARBA" id="ARBA00022741"/>
    </source>
</evidence>
<dbReference type="SUPFAM" id="SSF51556">
    <property type="entry name" value="Metallo-dependent hydrolases"/>
    <property type="match status" value="1"/>
</dbReference>
<dbReference type="HAMAP" id="MF_00001">
    <property type="entry name" value="Asp_carb_tr"/>
    <property type="match status" value="1"/>
</dbReference>
<reference evidence="18" key="1">
    <citation type="submission" date="2021-02" db="EMBL/GenBank/DDBJ databases">
        <authorList>
            <person name="Nowell W R."/>
        </authorList>
    </citation>
    <scope>NUCLEOTIDE SEQUENCE</scope>
</reference>
<dbReference type="SUPFAM" id="SSF51338">
    <property type="entry name" value="Composite domain of metallo-dependent hydrolases"/>
    <property type="match status" value="1"/>
</dbReference>
<dbReference type="CDD" id="cd01423">
    <property type="entry name" value="MGS_CPS_I_III"/>
    <property type="match status" value="1"/>
</dbReference>
<dbReference type="PANTHER" id="PTHR11405">
    <property type="entry name" value="CARBAMOYLTRANSFERASE FAMILY MEMBER"/>
    <property type="match status" value="1"/>
</dbReference>
<dbReference type="InterPro" id="IPR006130">
    <property type="entry name" value="Asp/Orn_carbamoylTrfase"/>
</dbReference>
<dbReference type="Gene3D" id="3.20.20.140">
    <property type="entry name" value="Metal-dependent hydrolases"/>
    <property type="match status" value="1"/>
</dbReference>
<dbReference type="GO" id="GO:0046872">
    <property type="term" value="F:metal ion binding"/>
    <property type="evidence" value="ECO:0007669"/>
    <property type="project" value="UniProtKB-KW"/>
</dbReference>
<comment type="catalytic activity">
    <reaction evidence="12">
        <text>hydrogencarbonate + L-glutamine + 2 ATP + H2O = carbamoyl phosphate + L-glutamate + 2 ADP + phosphate + 2 H(+)</text>
        <dbReference type="Rhea" id="RHEA:18633"/>
        <dbReference type="ChEBI" id="CHEBI:15377"/>
        <dbReference type="ChEBI" id="CHEBI:15378"/>
        <dbReference type="ChEBI" id="CHEBI:17544"/>
        <dbReference type="ChEBI" id="CHEBI:29985"/>
        <dbReference type="ChEBI" id="CHEBI:30616"/>
        <dbReference type="ChEBI" id="CHEBI:43474"/>
        <dbReference type="ChEBI" id="CHEBI:58228"/>
        <dbReference type="ChEBI" id="CHEBI:58359"/>
        <dbReference type="ChEBI" id="CHEBI:456216"/>
        <dbReference type="EC" id="6.3.5.5"/>
    </reaction>
</comment>
<dbReference type="GO" id="GO:0019240">
    <property type="term" value="P:citrulline biosynthetic process"/>
    <property type="evidence" value="ECO:0007669"/>
    <property type="project" value="TreeGrafter"/>
</dbReference>
<name>A0A815XVG0_ADIRI</name>
<dbReference type="NCBIfam" id="NF002032">
    <property type="entry name" value="PRK00856.1"/>
    <property type="match status" value="1"/>
</dbReference>
<dbReference type="FunFam" id="3.40.50.20:FF:000002">
    <property type="entry name" value="Carbamoyl-phosphate synthase large chain"/>
    <property type="match status" value="1"/>
</dbReference>
<dbReference type="InterPro" id="IPR006132">
    <property type="entry name" value="Asp/Orn_carbamoyltranf_P-bd"/>
</dbReference>
<dbReference type="Pfam" id="PF25596">
    <property type="entry name" value="CPSase_L_D1"/>
    <property type="match status" value="1"/>
</dbReference>
<dbReference type="InterPro" id="IPR013815">
    <property type="entry name" value="ATP_grasp_subdomain_1"/>
</dbReference>
<dbReference type="Gene3D" id="3.40.50.1380">
    <property type="entry name" value="Methylglyoxal synthase-like domain"/>
    <property type="match status" value="1"/>
</dbReference>
<keyword evidence="9 14" id="KW-0067">ATP-binding</keyword>
<feature type="domain" description="ATP-grasp" evidence="16">
    <location>
        <begin position="182"/>
        <end position="372"/>
    </location>
</feature>
<dbReference type="InterPro" id="IPR058047">
    <property type="entry name" value="CPSase_preATP-grasp"/>
</dbReference>
<dbReference type="FunFam" id="3.30.470.20:FF:000004">
    <property type="entry name" value="Carbamoyl-phosphate synthase (glutamine-hydrolyzing)"/>
    <property type="match status" value="1"/>
</dbReference>
<dbReference type="SMART" id="SM01096">
    <property type="entry name" value="CPSase_L_D3"/>
    <property type="match status" value="1"/>
</dbReference>
<dbReference type="Gene3D" id="3.40.50.1370">
    <property type="entry name" value="Aspartate/ornithine carbamoyltransferase"/>
    <property type="match status" value="2"/>
</dbReference>
<dbReference type="InterPro" id="IPR016185">
    <property type="entry name" value="PreATP-grasp_dom_sf"/>
</dbReference>
<evidence type="ECO:0000256" key="4">
    <source>
        <dbReference type="ARBA" id="ARBA00022679"/>
    </source>
</evidence>
<evidence type="ECO:0000256" key="3">
    <source>
        <dbReference type="ARBA" id="ARBA00022598"/>
    </source>
</evidence>
<dbReference type="PROSITE" id="PS00867">
    <property type="entry name" value="CPSASE_2"/>
    <property type="match status" value="1"/>
</dbReference>
<dbReference type="InterPro" id="IPR036897">
    <property type="entry name" value="CarbamoylP_synth_lsu_oligo_sf"/>
</dbReference>
<comment type="pathway">
    <text evidence="2">Pyrimidine metabolism; UMP biosynthesis via de novo pathway; (S)-dihydroorotate from bicarbonate: step 2/3.</text>
</comment>
<keyword evidence="6" id="KW-0677">Repeat</keyword>
<dbReference type="PRINTS" id="PR00100">
    <property type="entry name" value="AOTCASE"/>
</dbReference>
<dbReference type="PRINTS" id="PR00098">
    <property type="entry name" value="CPSASE"/>
</dbReference>
<dbReference type="SUPFAM" id="SSF48108">
    <property type="entry name" value="Carbamoyl phosphate synthetase, large subunit connection domain"/>
    <property type="match status" value="1"/>
</dbReference>
<comment type="caution">
    <text evidence="18">The sequence shown here is derived from an EMBL/GenBank/DDBJ whole genome shotgun (WGS) entry which is preliminary data.</text>
</comment>
<dbReference type="FunFam" id="3.40.50.1380:FF:000005">
    <property type="entry name" value="CAD protein-like isoform X1"/>
    <property type="match status" value="1"/>
</dbReference>
<dbReference type="Pfam" id="PF00185">
    <property type="entry name" value="OTCace"/>
    <property type="match status" value="1"/>
</dbReference>
<comment type="catalytic activity">
    <reaction evidence="11">
        <text>hydrogencarbonate + NH4(+) + 2 ATP = carbamoyl phosphate + 2 ADP + phosphate + 2 H(+)</text>
        <dbReference type="Rhea" id="RHEA:18029"/>
        <dbReference type="ChEBI" id="CHEBI:15378"/>
        <dbReference type="ChEBI" id="CHEBI:17544"/>
        <dbReference type="ChEBI" id="CHEBI:28938"/>
        <dbReference type="ChEBI" id="CHEBI:30616"/>
        <dbReference type="ChEBI" id="CHEBI:43474"/>
        <dbReference type="ChEBI" id="CHEBI:58228"/>
        <dbReference type="ChEBI" id="CHEBI:456216"/>
        <dbReference type="EC" id="6.3.4.16"/>
    </reaction>
</comment>
<keyword evidence="19" id="KW-1185">Reference proteome</keyword>
<dbReference type="FunFam" id="3.40.50.1370:FF:000002">
    <property type="entry name" value="Aspartate carbamoyltransferase 2"/>
    <property type="match status" value="1"/>
</dbReference>
<dbReference type="SUPFAM" id="SSF52440">
    <property type="entry name" value="PreATP-grasp domain"/>
    <property type="match status" value="1"/>
</dbReference>
<dbReference type="GO" id="GO:0016597">
    <property type="term" value="F:amino acid binding"/>
    <property type="evidence" value="ECO:0007669"/>
    <property type="project" value="InterPro"/>
</dbReference>
<dbReference type="Gene3D" id="3.30.1490.20">
    <property type="entry name" value="ATP-grasp fold, A domain"/>
    <property type="match status" value="1"/>
</dbReference>
<evidence type="ECO:0000256" key="2">
    <source>
        <dbReference type="ARBA" id="ARBA00004852"/>
    </source>
</evidence>
<dbReference type="GO" id="GO:0006541">
    <property type="term" value="P:glutamine metabolic process"/>
    <property type="evidence" value="ECO:0007669"/>
    <property type="project" value="TreeGrafter"/>
</dbReference>
<evidence type="ECO:0000313" key="19">
    <source>
        <dbReference type="Proteomes" id="UP000663828"/>
    </source>
</evidence>
<dbReference type="InterPro" id="IPR006131">
    <property type="entry name" value="Asp_carbamoyltransf_Asp/Orn-bd"/>
</dbReference>
<dbReference type="FunFam" id="3.30.1490.20:FF:000001">
    <property type="entry name" value="Carbamoyl-phosphate synthase large chain"/>
    <property type="match status" value="1"/>
</dbReference>
<comment type="catalytic activity">
    <reaction evidence="13">
        <text>carbamoyl phosphate + L-aspartate = N-carbamoyl-L-aspartate + phosphate + H(+)</text>
        <dbReference type="Rhea" id="RHEA:20013"/>
        <dbReference type="ChEBI" id="CHEBI:15378"/>
        <dbReference type="ChEBI" id="CHEBI:29991"/>
        <dbReference type="ChEBI" id="CHEBI:32814"/>
        <dbReference type="ChEBI" id="CHEBI:43474"/>
        <dbReference type="ChEBI" id="CHEBI:58228"/>
        <dbReference type="EC" id="2.1.3.2"/>
    </reaction>
</comment>
<evidence type="ECO:0000259" key="16">
    <source>
        <dbReference type="PROSITE" id="PS50975"/>
    </source>
</evidence>
<dbReference type="GO" id="GO:0004088">
    <property type="term" value="F:carbamoyl-phosphate synthase (glutamine-hydrolyzing) activity"/>
    <property type="evidence" value="ECO:0007669"/>
    <property type="project" value="UniProtKB-EC"/>
</dbReference>
<evidence type="ECO:0000313" key="18">
    <source>
        <dbReference type="EMBL" id="CAF1563047.1"/>
    </source>
</evidence>
<dbReference type="InterPro" id="IPR002082">
    <property type="entry name" value="Asp_carbamoyltransf"/>
</dbReference>
<keyword evidence="5" id="KW-0479">Metal-binding</keyword>
<dbReference type="Pfam" id="PF02786">
    <property type="entry name" value="CPSase_L_D2"/>
    <property type="match status" value="1"/>
</dbReference>
<dbReference type="Pfam" id="PF01979">
    <property type="entry name" value="Amidohydro_1"/>
    <property type="match status" value="1"/>
</dbReference>
<dbReference type="PROSITE" id="PS00483">
    <property type="entry name" value="DIHYDROOROTASE_2"/>
    <property type="match status" value="1"/>
</dbReference>
<dbReference type="FunFam" id="3.20.20.140:FF:000036">
    <property type="entry name" value="Carbamoyl-phosphate synthase large chain"/>
    <property type="match status" value="1"/>
</dbReference>
<dbReference type="Proteomes" id="UP000663828">
    <property type="component" value="Unassembled WGS sequence"/>
</dbReference>
<dbReference type="SUPFAM" id="SSF52335">
    <property type="entry name" value="Methylglyoxal synthase-like"/>
    <property type="match status" value="1"/>
</dbReference>
<dbReference type="GO" id="GO:0004070">
    <property type="term" value="F:aspartate carbamoyltransferase activity"/>
    <property type="evidence" value="ECO:0007669"/>
    <property type="project" value="UniProtKB-EC"/>
</dbReference>
<evidence type="ECO:0008006" key="20">
    <source>
        <dbReference type="Google" id="ProtNLM"/>
    </source>
</evidence>
<dbReference type="InterPro" id="IPR011607">
    <property type="entry name" value="MGS-like_dom"/>
</dbReference>
<feature type="domain" description="MGS-like" evidence="17">
    <location>
        <begin position="439"/>
        <end position="625"/>
    </location>
</feature>
<gene>
    <name evidence="18" type="ORF">XAT740_LOCUS43790</name>
</gene>
<dbReference type="GO" id="GO:0006207">
    <property type="term" value="P:'de novo' pyrimidine nucleobase biosynthetic process"/>
    <property type="evidence" value="ECO:0007669"/>
    <property type="project" value="InterPro"/>
</dbReference>
<keyword evidence="8" id="KW-0378">Hydrolase</keyword>
<dbReference type="GO" id="GO:0005829">
    <property type="term" value="C:cytosol"/>
    <property type="evidence" value="ECO:0007669"/>
    <property type="project" value="TreeGrafter"/>
</dbReference>
<accession>A0A815XVG0</accession>
<dbReference type="SUPFAM" id="SSF56059">
    <property type="entry name" value="Glutathione synthetase ATP-binding domain-like"/>
    <property type="match status" value="1"/>
</dbReference>
<dbReference type="SUPFAM" id="SSF53671">
    <property type="entry name" value="Aspartate/ornithine carbamoyltransferase"/>
    <property type="match status" value="1"/>
</dbReference>